<dbReference type="OrthoDB" id="7872537at2"/>
<keyword evidence="2" id="KW-1185">Reference proteome</keyword>
<proteinExistence type="predicted"/>
<gene>
    <name evidence="1" type="ORF">CN97_00310</name>
</gene>
<protein>
    <submittedName>
        <fullName evidence="1">Uncharacterized protein</fullName>
    </submittedName>
</protein>
<reference evidence="1 2" key="1">
    <citation type="submission" date="2014-03" db="EMBL/GenBank/DDBJ databases">
        <title>Genome of Haematobacter massiliensis CCUG 47968.</title>
        <authorList>
            <person name="Wang D."/>
            <person name="Wang G."/>
        </authorList>
    </citation>
    <scope>NUCLEOTIDE SEQUENCE [LARGE SCALE GENOMIC DNA]</scope>
    <source>
        <strain evidence="1 2">CCUG 47968</strain>
    </source>
</reference>
<dbReference type="Proteomes" id="UP000028826">
    <property type="component" value="Unassembled WGS sequence"/>
</dbReference>
<accession>A0A086Y0H1</accession>
<evidence type="ECO:0000313" key="1">
    <source>
        <dbReference type="EMBL" id="KFI27771.1"/>
    </source>
</evidence>
<dbReference type="EMBL" id="JGYG01000010">
    <property type="protein sequence ID" value="KFI27771.1"/>
    <property type="molecule type" value="Genomic_DNA"/>
</dbReference>
<dbReference type="RefSeq" id="WP_035712803.1">
    <property type="nucleotide sequence ID" value="NZ_CAMIFG010000027.1"/>
</dbReference>
<sequence length="91" mass="9799">MLAKTIMTVALLGLAAPVAAESVNPGKAQMAAELGVNPSEFTLIELIQLDTAKRNHDDQLWNRIMDREAGVTRDANTPTALTVPGYADTRH</sequence>
<name>A0A086Y0H1_9RHOB</name>
<organism evidence="1 2">
    <name type="scientific">Haematobacter massiliensis</name>
    <dbReference type="NCBI Taxonomy" id="195105"/>
    <lineage>
        <taxon>Bacteria</taxon>
        <taxon>Pseudomonadati</taxon>
        <taxon>Pseudomonadota</taxon>
        <taxon>Alphaproteobacteria</taxon>
        <taxon>Rhodobacterales</taxon>
        <taxon>Paracoccaceae</taxon>
        <taxon>Haematobacter</taxon>
    </lineage>
</organism>
<evidence type="ECO:0000313" key="2">
    <source>
        <dbReference type="Proteomes" id="UP000028826"/>
    </source>
</evidence>
<comment type="caution">
    <text evidence="1">The sequence shown here is derived from an EMBL/GenBank/DDBJ whole genome shotgun (WGS) entry which is preliminary data.</text>
</comment>
<dbReference type="AlphaFoldDB" id="A0A086Y0H1"/>